<dbReference type="RefSeq" id="WP_211469307.1">
    <property type="nucleotide sequence ID" value="NZ_JAGSXH010000065.1"/>
</dbReference>
<gene>
    <name evidence="1" type="ORF">KGA66_17955</name>
</gene>
<keyword evidence="2" id="KW-1185">Reference proteome</keyword>
<evidence type="ECO:0000313" key="2">
    <source>
        <dbReference type="Proteomes" id="UP000677913"/>
    </source>
</evidence>
<dbReference type="EMBL" id="JAGSXH010000065">
    <property type="protein sequence ID" value="MBS2964946.1"/>
    <property type="molecule type" value="Genomic_DNA"/>
</dbReference>
<comment type="caution">
    <text evidence="1">The sequence shown here is derived from an EMBL/GenBank/DDBJ whole genome shotgun (WGS) entry which is preliminary data.</text>
</comment>
<dbReference type="Proteomes" id="UP000677913">
    <property type="component" value="Unassembled WGS sequence"/>
</dbReference>
<organism evidence="1 2">
    <name type="scientific">Actinocrinis puniceicyclus</name>
    <dbReference type="NCBI Taxonomy" id="977794"/>
    <lineage>
        <taxon>Bacteria</taxon>
        <taxon>Bacillati</taxon>
        <taxon>Actinomycetota</taxon>
        <taxon>Actinomycetes</taxon>
        <taxon>Catenulisporales</taxon>
        <taxon>Actinospicaceae</taxon>
        <taxon>Actinocrinis</taxon>
    </lineage>
</organism>
<sequence>MTGTALDQLLERARGPVGARVELDFGVTDGPLAELAALLTRINGFFLFNAGVQVYRAGEPGLGPELAWWNEPETWKAAYGGLADGLFCFGQDLFGTQFAIRNGIEVVTFDPETAATEALGDSLDAWAQWLLDDLDVRGAASFARAFQDSEGALQPDQRLLPLRLFVGGGSYDFDNLTVKDAATAMRIRGPIAQQLHDLPEGTVVRLSTS</sequence>
<dbReference type="AlphaFoldDB" id="A0A8J7WM59"/>
<accession>A0A8J7WM59</accession>
<evidence type="ECO:0000313" key="1">
    <source>
        <dbReference type="EMBL" id="MBS2964946.1"/>
    </source>
</evidence>
<proteinExistence type="predicted"/>
<reference evidence="1" key="1">
    <citation type="submission" date="2021-04" db="EMBL/GenBank/DDBJ databases">
        <title>Genome based classification of Actinospica acidithermotolerans sp. nov., an actinobacterium isolated from an Indonesian hot spring.</title>
        <authorList>
            <person name="Kusuma A.B."/>
            <person name="Putra K.E."/>
            <person name="Nafisah S."/>
            <person name="Loh J."/>
            <person name="Nouioui I."/>
            <person name="Goodfellow M."/>
        </authorList>
    </citation>
    <scope>NUCLEOTIDE SEQUENCE</scope>
    <source>
        <strain evidence="1">DSM 45618</strain>
    </source>
</reference>
<protein>
    <submittedName>
        <fullName evidence="1">SMI1/KNR4 family protein</fullName>
    </submittedName>
</protein>
<name>A0A8J7WM59_9ACTN</name>